<dbReference type="PANTHER" id="PTHR33840:SF1">
    <property type="entry name" value="TLE1 PHOSPHOLIPASE DOMAIN-CONTAINING PROTEIN"/>
    <property type="match status" value="1"/>
</dbReference>
<evidence type="ECO:0000313" key="2">
    <source>
        <dbReference type="EMBL" id="SIT05188.1"/>
    </source>
</evidence>
<keyword evidence="3" id="KW-1185">Reference proteome</keyword>
<dbReference type="SUPFAM" id="SSF53474">
    <property type="entry name" value="alpha/beta-Hydrolases"/>
    <property type="match status" value="1"/>
</dbReference>
<dbReference type="Pfam" id="PF09994">
    <property type="entry name" value="T6SS_Tle1-like_cat"/>
    <property type="match status" value="2"/>
</dbReference>
<feature type="domain" description="T6SS Phospholipase effector Tle1-like catalytic" evidence="1">
    <location>
        <begin position="2"/>
        <end position="122"/>
    </location>
</feature>
<dbReference type="InterPro" id="IPR018712">
    <property type="entry name" value="Tle1-like_cat"/>
</dbReference>
<accession>A0A1N7P3Q0</accession>
<dbReference type="Proteomes" id="UP000185999">
    <property type="component" value="Unassembled WGS sequence"/>
</dbReference>
<sequence length="346" mass="38961">MKKIIFNFDGTCNDPEDAGDFFEDSSISNILKLHAFFGGKLSPLNEQNSKTKKQHSFYYSGVGTRGGWLQKTFNSMFAPPYGDMEDILKQATDDLKKYYKDGDKIYIFGFSRGAAIARMFAAHCGKEVEFLGVFDTVAATRGSLDLNPDTYPASGIVFENGTMGDHINKAVHLVSVDEKRLTFQPTLFNKNDRITEVWFAGVHSDIGGSYWFDGLSDITLKFMLDSVSKDLQILTSDKLDYDILKIKGAQDHICWDDLNVKPLFNGVLHEQKRKGIKAKTLSPRLVRVNENDQPSLGTPIIHHSVCERFDKVTSYRPYALRDKKFFVMNENGSIDENPEFIGVSGL</sequence>
<proteinExistence type="predicted"/>
<name>A0A1N7P3Q0_9GAMM</name>
<evidence type="ECO:0000313" key="3">
    <source>
        <dbReference type="Proteomes" id="UP000185999"/>
    </source>
</evidence>
<dbReference type="PANTHER" id="PTHR33840">
    <property type="match status" value="1"/>
</dbReference>
<keyword evidence="2" id="KW-0378">Hydrolase</keyword>
<organism evidence="2 3">
    <name type="scientific">Neptunomonas antarctica</name>
    <dbReference type="NCBI Taxonomy" id="619304"/>
    <lineage>
        <taxon>Bacteria</taxon>
        <taxon>Pseudomonadati</taxon>
        <taxon>Pseudomonadota</taxon>
        <taxon>Gammaproteobacteria</taxon>
        <taxon>Oceanospirillales</taxon>
        <taxon>Oceanospirillaceae</taxon>
        <taxon>Neptunomonas</taxon>
    </lineage>
</organism>
<dbReference type="GO" id="GO:0016787">
    <property type="term" value="F:hydrolase activity"/>
    <property type="evidence" value="ECO:0007669"/>
    <property type="project" value="UniProtKB-KW"/>
</dbReference>
<dbReference type="EMBL" id="FTOE01000012">
    <property type="protein sequence ID" value="SIT05188.1"/>
    <property type="molecule type" value="Genomic_DNA"/>
</dbReference>
<dbReference type="RefSeq" id="WP_054341979.1">
    <property type="nucleotide sequence ID" value="NZ_FTOE01000012.1"/>
</dbReference>
<gene>
    <name evidence="2" type="ORF">SAMN05421760_11296</name>
</gene>
<protein>
    <submittedName>
        <fullName evidence="2">Uncharacterized alpha/beta hydrolase domain</fullName>
    </submittedName>
</protein>
<dbReference type="AlphaFoldDB" id="A0A1N7P3Q0"/>
<dbReference type="OrthoDB" id="4378831at2"/>
<dbReference type="Gene3D" id="3.40.50.1820">
    <property type="entry name" value="alpha/beta hydrolase"/>
    <property type="match status" value="1"/>
</dbReference>
<evidence type="ECO:0000259" key="1">
    <source>
        <dbReference type="Pfam" id="PF09994"/>
    </source>
</evidence>
<reference evidence="3" key="1">
    <citation type="submission" date="2017-01" db="EMBL/GenBank/DDBJ databases">
        <authorList>
            <person name="Varghese N."/>
            <person name="Submissions S."/>
        </authorList>
    </citation>
    <scope>NUCLEOTIDE SEQUENCE [LARGE SCALE GENOMIC DNA]</scope>
    <source>
        <strain evidence="3">DSM 22306</strain>
    </source>
</reference>
<dbReference type="InterPro" id="IPR029058">
    <property type="entry name" value="AB_hydrolase_fold"/>
</dbReference>
<feature type="domain" description="T6SS Phospholipase effector Tle1-like catalytic" evidence="1">
    <location>
        <begin position="126"/>
        <end position="225"/>
    </location>
</feature>